<accession>A0A0B2URY9</accession>
<keyword evidence="3" id="KW-1185">Reference proteome</keyword>
<dbReference type="Proteomes" id="UP000031036">
    <property type="component" value="Unassembled WGS sequence"/>
</dbReference>
<dbReference type="OrthoDB" id="76265at2759"/>
<feature type="region of interest" description="Disordered" evidence="1">
    <location>
        <begin position="20"/>
        <end position="49"/>
    </location>
</feature>
<comment type="caution">
    <text evidence="2">The sequence shown here is derived from an EMBL/GenBank/DDBJ whole genome shotgun (WGS) entry which is preliminary data.</text>
</comment>
<sequence length="142" mass="15893">RFAITTWYFDENEKKAALEKRRQQDEQAKNVLSHSNHSMKAQQSDANVAPKQCTSEVVVIPPEHPPATKFKVHARNASSSFEGQLNSTFSDSVMHGLAEKSSTLKVVIAEESTKLEASGSFLFRGDFCNCRKKLLLMVFTNT</sequence>
<name>A0A0B2URY9_TOXCA</name>
<protein>
    <submittedName>
        <fullName evidence="2">Uncharacterized protein</fullName>
    </submittedName>
</protein>
<evidence type="ECO:0000313" key="2">
    <source>
        <dbReference type="EMBL" id="KHN71675.1"/>
    </source>
</evidence>
<feature type="non-terminal residue" evidence="2">
    <location>
        <position position="1"/>
    </location>
</feature>
<evidence type="ECO:0000313" key="3">
    <source>
        <dbReference type="Proteomes" id="UP000031036"/>
    </source>
</evidence>
<dbReference type="AlphaFoldDB" id="A0A0B2URY9"/>
<organism evidence="2 3">
    <name type="scientific">Toxocara canis</name>
    <name type="common">Canine roundworm</name>
    <dbReference type="NCBI Taxonomy" id="6265"/>
    <lineage>
        <taxon>Eukaryota</taxon>
        <taxon>Metazoa</taxon>
        <taxon>Ecdysozoa</taxon>
        <taxon>Nematoda</taxon>
        <taxon>Chromadorea</taxon>
        <taxon>Rhabditida</taxon>
        <taxon>Spirurina</taxon>
        <taxon>Ascaridomorpha</taxon>
        <taxon>Ascaridoidea</taxon>
        <taxon>Toxocaridae</taxon>
        <taxon>Toxocara</taxon>
    </lineage>
</organism>
<proteinExistence type="predicted"/>
<gene>
    <name evidence="2" type="ORF">Tcan_02118</name>
</gene>
<evidence type="ECO:0000256" key="1">
    <source>
        <dbReference type="SAM" id="MobiDB-lite"/>
    </source>
</evidence>
<dbReference type="EMBL" id="JPKZ01021294">
    <property type="protein sequence ID" value="KHN71675.1"/>
    <property type="molecule type" value="Genomic_DNA"/>
</dbReference>
<reference evidence="2 3" key="1">
    <citation type="submission" date="2014-11" db="EMBL/GenBank/DDBJ databases">
        <title>Genetic blueprint of the zoonotic pathogen Toxocara canis.</title>
        <authorList>
            <person name="Zhu X.-Q."/>
            <person name="Korhonen P.K."/>
            <person name="Cai H."/>
            <person name="Young N.D."/>
            <person name="Nejsum P."/>
            <person name="von Samson-Himmelstjerna G."/>
            <person name="Boag P.R."/>
            <person name="Tan P."/>
            <person name="Li Q."/>
            <person name="Min J."/>
            <person name="Yang Y."/>
            <person name="Wang X."/>
            <person name="Fang X."/>
            <person name="Hall R.S."/>
            <person name="Hofmann A."/>
            <person name="Sternberg P.W."/>
            <person name="Jex A.R."/>
            <person name="Gasser R.B."/>
        </authorList>
    </citation>
    <scope>NUCLEOTIDE SEQUENCE [LARGE SCALE GENOMIC DNA]</scope>
    <source>
        <strain evidence="2">PN_DK_2014</strain>
    </source>
</reference>
<feature type="compositionally biased region" description="Polar residues" evidence="1">
    <location>
        <begin position="30"/>
        <end position="46"/>
    </location>
</feature>